<reference evidence="2 3" key="1">
    <citation type="submission" date="2024-06" db="EMBL/GenBank/DDBJ databases">
        <title>A chromosome level genome sequence of Diviner's sage (Salvia divinorum).</title>
        <authorList>
            <person name="Ford S.A."/>
            <person name="Ro D.-K."/>
            <person name="Ness R.W."/>
            <person name="Phillips M.A."/>
        </authorList>
    </citation>
    <scope>NUCLEOTIDE SEQUENCE [LARGE SCALE GENOMIC DNA]</scope>
    <source>
        <strain evidence="2">SAF-2024a</strain>
        <tissue evidence="2">Leaf</tissue>
    </source>
</reference>
<keyword evidence="2" id="KW-0378">Hydrolase</keyword>
<evidence type="ECO:0000313" key="3">
    <source>
        <dbReference type="Proteomes" id="UP001567538"/>
    </source>
</evidence>
<dbReference type="EMBL" id="JBEAFC010000004">
    <property type="protein sequence ID" value="KAL1557956.1"/>
    <property type="molecule type" value="Genomic_DNA"/>
</dbReference>
<comment type="caution">
    <text evidence="2">The sequence shown here is derived from an EMBL/GenBank/DDBJ whole genome shotgun (WGS) entry which is preliminary data.</text>
</comment>
<sequence>MAKTLVSPTLPPLSPVSAPKKPVLVPIGLGTEEMEAVVMIGVSRRSGARVSVAYVEEQLEVEVAGGTTLVADAFMSVCFIFVCVNLN</sequence>
<dbReference type="PANTHER" id="PTHR48094">
    <property type="entry name" value="PROTEIN/NUCLEIC ACID DEGLYCASE DJ-1-RELATED"/>
    <property type="match status" value="1"/>
</dbReference>
<dbReference type="GO" id="GO:0036524">
    <property type="term" value="F:protein deglycase activity"/>
    <property type="evidence" value="ECO:0007669"/>
    <property type="project" value="UniProtKB-EC"/>
</dbReference>
<accession>A0ABD1HND0</accession>
<feature type="region of interest" description="Disordered" evidence="1">
    <location>
        <begin position="1"/>
        <end position="20"/>
    </location>
</feature>
<dbReference type="InterPro" id="IPR029062">
    <property type="entry name" value="Class_I_gatase-like"/>
</dbReference>
<dbReference type="AlphaFoldDB" id="A0ABD1HND0"/>
<proteinExistence type="predicted"/>
<keyword evidence="3" id="KW-1185">Reference proteome</keyword>
<dbReference type="Gene3D" id="3.40.50.880">
    <property type="match status" value="1"/>
</dbReference>
<evidence type="ECO:0000313" key="2">
    <source>
        <dbReference type="EMBL" id="KAL1557956.1"/>
    </source>
</evidence>
<dbReference type="PANTHER" id="PTHR48094:SF7">
    <property type="entry name" value="PROTEIN DJ-1 HOMOLOG C"/>
    <property type="match status" value="1"/>
</dbReference>
<dbReference type="EC" id="3.5.1.124" evidence="2"/>
<evidence type="ECO:0000256" key="1">
    <source>
        <dbReference type="SAM" id="MobiDB-lite"/>
    </source>
</evidence>
<protein>
    <submittedName>
        <fullName evidence="2">Protein DJ-1 C</fullName>
        <ecNumber evidence="2">3.5.1.124</ecNumber>
    </submittedName>
</protein>
<dbReference type="Proteomes" id="UP001567538">
    <property type="component" value="Unassembled WGS sequence"/>
</dbReference>
<gene>
    <name evidence="2" type="primary">DJ1C</name>
    <name evidence="2" type="ORF">AAHA92_08482</name>
</gene>
<dbReference type="InterPro" id="IPR050325">
    <property type="entry name" value="Prot/Nucl_acid_deglycase"/>
</dbReference>
<organism evidence="2 3">
    <name type="scientific">Salvia divinorum</name>
    <name type="common">Maria pastora</name>
    <name type="synonym">Diviner's sage</name>
    <dbReference type="NCBI Taxonomy" id="28513"/>
    <lineage>
        <taxon>Eukaryota</taxon>
        <taxon>Viridiplantae</taxon>
        <taxon>Streptophyta</taxon>
        <taxon>Embryophyta</taxon>
        <taxon>Tracheophyta</taxon>
        <taxon>Spermatophyta</taxon>
        <taxon>Magnoliopsida</taxon>
        <taxon>eudicotyledons</taxon>
        <taxon>Gunneridae</taxon>
        <taxon>Pentapetalae</taxon>
        <taxon>asterids</taxon>
        <taxon>lamiids</taxon>
        <taxon>Lamiales</taxon>
        <taxon>Lamiaceae</taxon>
        <taxon>Nepetoideae</taxon>
        <taxon>Mentheae</taxon>
        <taxon>Salviinae</taxon>
        <taxon>Salvia</taxon>
        <taxon>Salvia subgen. Calosphace</taxon>
    </lineage>
</organism>
<name>A0ABD1HND0_SALDI</name>